<dbReference type="InterPro" id="IPR029045">
    <property type="entry name" value="ClpP/crotonase-like_dom_sf"/>
</dbReference>
<feature type="region of interest" description="Disordered" evidence="6">
    <location>
        <begin position="435"/>
        <end position="467"/>
    </location>
</feature>
<dbReference type="Proteomes" id="UP000652567">
    <property type="component" value="Unassembled WGS sequence"/>
</dbReference>
<feature type="chain" id="PRO_5036796531" evidence="7">
    <location>
        <begin position="25"/>
        <end position="467"/>
    </location>
</feature>
<feature type="signal peptide" evidence="7">
    <location>
        <begin position="1"/>
        <end position="24"/>
    </location>
</feature>
<feature type="domain" description="PDZ" evidence="8">
    <location>
        <begin position="89"/>
        <end position="157"/>
    </location>
</feature>
<dbReference type="EMBL" id="PRDL01000001">
    <property type="protein sequence ID" value="MBE8719073.1"/>
    <property type="molecule type" value="Genomic_DNA"/>
</dbReference>
<dbReference type="FunFam" id="2.30.42.10:FF:000063">
    <property type="entry name" value="Peptidase, S41 family"/>
    <property type="match status" value="1"/>
</dbReference>
<feature type="compositionally biased region" description="Acidic residues" evidence="6">
    <location>
        <begin position="458"/>
        <end position="467"/>
    </location>
</feature>
<dbReference type="NCBIfam" id="TIGR00225">
    <property type="entry name" value="prc"/>
    <property type="match status" value="1"/>
</dbReference>
<evidence type="ECO:0000313" key="10">
    <source>
        <dbReference type="Proteomes" id="UP000652567"/>
    </source>
</evidence>
<evidence type="ECO:0000256" key="5">
    <source>
        <dbReference type="RuleBase" id="RU004404"/>
    </source>
</evidence>
<evidence type="ECO:0000256" key="7">
    <source>
        <dbReference type="SAM" id="SignalP"/>
    </source>
</evidence>
<dbReference type="InterPro" id="IPR004447">
    <property type="entry name" value="Peptidase_S41A"/>
</dbReference>
<dbReference type="Gene3D" id="3.30.750.44">
    <property type="match status" value="1"/>
</dbReference>
<keyword evidence="3 5" id="KW-0378">Hydrolase</keyword>
<evidence type="ECO:0000256" key="2">
    <source>
        <dbReference type="ARBA" id="ARBA00022670"/>
    </source>
</evidence>
<dbReference type="SUPFAM" id="SSF50156">
    <property type="entry name" value="PDZ domain-like"/>
    <property type="match status" value="1"/>
</dbReference>
<dbReference type="RefSeq" id="WP_193912145.1">
    <property type="nucleotide sequence ID" value="NZ_PRDL01000001.1"/>
</dbReference>
<dbReference type="Gene3D" id="2.30.42.10">
    <property type="match status" value="1"/>
</dbReference>
<dbReference type="SUPFAM" id="SSF52096">
    <property type="entry name" value="ClpP/crotonase"/>
    <property type="match status" value="1"/>
</dbReference>
<evidence type="ECO:0000256" key="4">
    <source>
        <dbReference type="ARBA" id="ARBA00022825"/>
    </source>
</evidence>
<accession>A0A928V709</accession>
<sequence length="467" mass="50614">MLYASLNRLLLIAGVLALPLGVFAAAPKSDESGEGLLPLEDLRMFTRVYDHIRSGYVEEISDSKLLEYAIKGMLSELDPHSAYLDKKAFEDLQVNTTGEFGGVGIEIGQENGFIKVISPIDGTPAQKAGIETGDLIIRLDDKPVKSMSLNEAIQMMRGPKGSELILTIMRSGVEKPFDVVILRDTIKVQSVRTRIMDDDFLYIRIAQFQIDSGRDTARRVREQLEKTPNLKGIILDLRNNPGGVLQASVEVVDAFLDTGLVVYTEGRLENSDINYTASSGDASNGLPIVVLINEGSASASEIVAGALQDHKRAVIMGTRSFGKGSVQTVIPISESRAIKLTTALYYTPGGRSIQAQGIEPDVIVERAEVTALKAAGPVPTEADLAGHLQNKKGGEEVGSKSREQTRTVSIADPSRKDNQLQEALNLLKGLHIFRKQQEGGDAKPLQTAEVKRDAGDILPEELPESLD</sequence>
<dbReference type="CDD" id="cd06782">
    <property type="entry name" value="cpPDZ_CPP-like"/>
    <property type="match status" value="1"/>
</dbReference>
<evidence type="ECO:0000256" key="1">
    <source>
        <dbReference type="ARBA" id="ARBA00009179"/>
    </source>
</evidence>
<dbReference type="PANTHER" id="PTHR32060">
    <property type="entry name" value="TAIL-SPECIFIC PROTEASE"/>
    <property type="match status" value="1"/>
</dbReference>
<comment type="similarity">
    <text evidence="1 5">Belongs to the peptidase S41A family.</text>
</comment>
<dbReference type="InterPro" id="IPR055210">
    <property type="entry name" value="CtpA/B_N"/>
</dbReference>
<evidence type="ECO:0000256" key="6">
    <source>
        <dbReference type="SAM" id="MobiDB-lite"/>
    </source>
</evidence>
<dbReference type="Gene3D" id="3.90.226.10">
    <property type="entry name" value="2-enoyl-CoA Hydratase, Chain A, domain 1"/>
    <property type="match status" value="1"/>
</dbReference>
<keyword evidence="4 5" id="KW-0720">Serine protease</keyword>
<dbReference type="GO" id="GO:0008236">
    <property type="term" value="F:serine-type peptidase activity"/>
    <property type="evidence" value="ECO:0007669"/>
    <property type="project" value="UniProtKB-KW"/>
</dbReference>
<dbReference type="InterPro" id="IPR005151">
    <property type="entry name" value="Tail-specific_protease"/>
</dbReference>
<dbReference type="PANTHER" id="PTHR32060:SF30">
    <property type="entry name" value="CARBOXY-TERMINAL PROCESSING PROTEASE CTPA"/>
    <property type="match status" value="1"/>
</dbReference>
<dbReference type="CDD" id="cd07560">
    <property type="entry name" value="Peptidase_S41_CPP"/>
    <property type="match status" value="1"/>
</dbReference>
<protein>
    <submittedName>
        <fullName evidence="9">S41 family peptidase</fullName>
    </submittedName>
</protein>
<comment type="caution">
    <text evidence="9">The sequence shown here is derived from an EMBL/GenBank/DDBJ whole genome shotgun (WGS) entry which is preliminary data.</text>
</comment>
<keyword evidence="2 5" id="KW-0645">Protease</keyword>
<evidence type="ECO:0000256" key="3">
    <source>
        <dbReference type="ARBA" id="ARBA00022801"/>
    </source>
</evidence>
<dbReference type="FunFam" id="3.90.226.10:FF:000029">
    <property type="entry name" value="Peptidase, S41 family"/>
    <property type="match status" value="1"/>
</dbReference>
<dbReference type="GO" id="GO:0006508">
    <property type="term" value="P:proteolysis"/>
    <property type="evidence" value="ECO:0007669"/>
    <property type="project" value="UniProtKB-KW"/>
</dbReference>
<organism evidence="9 10">
    <name type="scientific">Cellvibrio polysaccharolyticus</name>
    <dbReference type="NCBI Taxonomy" id="2082724"/>
    <lineage>
        <taxon>Bacteria</taxon>
        <taxon>Pseudomonadati</taxon>
        <taxon>Pseudomonadota</taxon>
        <taxon>Gammaproteobacteria</taxon>
        <taxon>Cellvibrionales</taxon>
        <taxon>Cellvibrionaceae</taxon>
        <taxon>Cellvibrio</taxon>
    </lineage>
</organism>
<dbReference type="GO" id="GO:0004175">
    <property type="term" value="F:endopeptidase activity"/>
    <property type="evidence" value="ECO:0007669"/>
    <property type="project" value="TreeGrafter"/>
</dbReference>
<dbReference type="GO" id="GO:0007165">
    <property type="term" value="P:signal transduction"/>
    <property type="evidence" value="ECO:0007669"/>
    <property type="project" value="TreeGrafter"/>
</dbReference>
<dbReference type="Pfam" id="PF03572">
    <property type="entry name" value="Peptidase_S41"/>
    <property type="match status" value="1"/>
</dbReference>
<dbReference type="InterPro" id="IPR036034">
    <property type="entry name" value="PDZ_sf"/>
</dbReference>
<dbReference type="Pfam" id="PF00595">
    <property type="entry name" value="PDZ"/>
    <property type="match status" value="1"/>
</dbReference>
<dbReference type="InterPro" id="IPR001478">
    <property type="entry name" value="PDZ"/>
</dbReference>
<proteinExistence type="inferred from homology"/>
<keyword evidence="7" id="KW-0732">Signal</keyword>
<keyword evidence="10" id="KW-1185">Reference proteome</keyword>
<gene>
    <name evidence="9" type="ORF">C4F51_17995</name>
</gene>
<feature type="region of interest" description="Disordered" evidence="6">
    <location>
        <begin position="386"/>
        <end position="409"/>
    </location>
</feature>
<evidence type="ECO:0000259" key="8">
    <source>
        <dbReference type="PROSITE" id="PS50106"/>
    </source>
</evidence>
<feature type="compositionally biased region" description="Basic and acidic residues" evidence="6">
    <location>
        <begin position="392"/>
        <end position="405"/>
    </location>
</feature>
<dbReference type="AlphaFoldDB" id="A0A928V709"/>
<dbReference type="PROSITE" id="PS50106">
    <property type="entry name" value="PDZ"/>
    <property type="match status" value="1"/>
</dbReference>
<reference evidence="9" key="1">
    <citation type="submission" date="2018-07" db="EMBL/GenBank/DDBJ databases">
        <title>Genome assembly of strain Ka43.</title>
        <authorList>
            <person name="Kukolya J."/>
            <person name="Nagy I."/>
            <person name="Horvath B."/>
            <person name="Toth A."/>
        </authorList>
    </citation>
    <scope>NUCLEOTIDE SEQUENCE</scope>
    <source>
        <strain evidence="9">KB43</strain>
    </source>
</reference>
<dbReference type="GO" id="GO:0030288">
    <property type="term" value="C:outer membrane-bounded periplasmic space"/>
    <property type="evidence" value="ECO:0007669"/>
    <property type="project" value="TreeGrafter"/>
</dbReference>
<dbReference type="SMART" id="SM00228">
    <property type="entry name" value="PDZ"/>
    <property type="match status" value="1"/>
</dbReference>
<name>A0A928V709_9GAMM</name>
<evidence type="ECO:0000313" key="9">
    <source>
        <dbReference type="EMBL" id="MBE8719073.1"/>
    </source>
</evidence>
<dbReference type="Pfam" id="PF22694">
    <property type="entry name" value="CtpB_N-like"/>
    <property type="match status" value="1"/>
</dbReference>
<dbReference type="SMART" id="SM00245">
    <property type="entry name" value="TSPc"/>
    <property type="match status" value="1"/>
</dbReference>